<evidence type="ECO:0000313" key="6">
    <source>
        <dbReference type="Proteomes" id="UP001210380"/>
    </source>
</evidence>
<evidence type="ECO:0000313" key="5">
    <source>
        <dbReference type="EMBL" id="MDA3627275.1"/>
    </source>
</evidence>
<sequence length="232" mass="25279">MTVSELDATRIPLRVADRFFLAAHAGGQRISPRVDAALVSLGCAAGLLAELILEEEIAVTPHVRPSGRGRCPDFLSWAILREIREEPGHDLRTWLDYLGQAAAEKVRARLVIIDVLREVPVSAGWRGGTASAWRLADTGVTSPEAVLELLFTSAETATGNGMITVPERLAEITFALLARETGVIRNVRLPKNVARQGDFRMKSWQKRVPGPLRNLIAEVAAARGQSAITPRH</sequence>
<comment type="caution">
    <text evidence="5">The sequence shown here is derived from an EMBL/GenBank/DDBJ whole genome shotgun (WGS) entry which is preliminary data.</text>
</comment>
<gene>
    <name evidence="5" type="ORF">OU415_17650</name>
</gene>
<keyword evidence="4" id="KW-0472">Membrane</keyword>
<dbReference type="Pfam" id="PF05719">
    <property type="entry name" value="GPP34"/>
    <property type="match status" value="1"/>
</dbReference>
<reference evidence="5 6" key="1">
    <citation type="submission" date="2022-11" db="EMBL/GenBank/DDBJ databases">
        <title>Draft genome sequence of Saccharopolyspora sp. WRP15-2 isolated from rhizosphere soils of wild rice in Thailand.</title>
        <authorList>
            <person name="Duangmal K."/>
            <person name="Kammanee S."/>
            <person name="Muangham S."/>
        </authorList>
    </citation>
    <scope>NUCLEOTIDE SEQUENCE [LARGE SCALE GENOMIC DNA]</scope>
    <source>
        <strain evidence="5 6">WRP15-2</strain>
    </source>
</reference>
<keyword evidence="3" id="KW-0446">Lipid-binding</keyword>
<dbReference type="EMBL" id="JAQGLA010000026">
    <property type="protein sequence ID" value="MDA3627275.1"/>
    <property type="molecule type" value="Genomic_DNA"/>
</dbReference>
<proteinExistence type="predicted"/>
<keyword evidence="2" id="KW-0333">Golgi apparatus</keyword>
<evidence type="ECO:0000256" key="3">
    <source>
        <dbReference type="ARBA" id="ARBA00023121"/>
    </source>
</evidence>
<dbReference type="InterPro" id="IPR008628">
    <property type="entry name" value="GPP34-like"/>
</dbReference>
<evidence type="ECO:0000256" key="2">
    <source>
        <dbReference type="ARBA" id="ARBA00023034"/>
    </source>
</evidence>
<dbReference type="Proteomes" id="UP001210380">
    <property type="component" value="Unassembled WGS sequence"/>
</dbReference>
<evidence type="ECO:0000256" key="1">
    <source>
        <dbReference type="ARBA" id="ARBA00004255"/>
    </source>
</evidence>
<name>A0ABT4V012_9PSEU</name>
<protein>
    <submittedName>
        <fullName evidence="5">GPP34 family phosphoprotein</fullName>
    </submittedName>
</protein>
<comment type="subcellular location">
    <subcellularLocation>
        <location evidence="1">Golgi apparatus membrane</location>
        <topology evidence="1">Peripheral membrane protein</topology>
        <orientation evidence="1">Cytoplasmic side</orientation>
    </subcellularLocation>
</comment>
<dbReference type="InterPro" id="IPR038261">
    <property type="entry name" value="GPP34-like_sf"/>
</dbReference>
<organism evidence="5 6">
    <name type="scientific">Saccharopolyspora oryzae</name>
    <dbReference type="NCBI Taxonomy" id="2997343"/>
    <lineage>
        <taxon>Bacteria</taxon>
        <taxon>Bacillati</taxon>
        <taxon>Actinomycetota</taxon>
        <taxon>Actinomycetes</taxon>
        <taxon>Pseudonocardiales</taxon>
        <taxon>Pseudonocardiaceae</taxon>
        <taxon>Saccharopolyspora</taxon>
    </lineage>
</organism>
<keyword evidence="6" id="KW-1185">Reference proteome</keyword>
<accession>A0ABT4V012</accession>
<evidence type="ECO:0000256" key="4">
    <source>
        <dbReference type="ARBA" id="ARBA00023136"/>
    </source>
</evidence>
<dbReference type="Gene3D" id="1.10.3630.10">
    <property type="entry name" value="yeast vps74-n-term truncation variant domain like"/>
    <property type="match status" value="1"/>
</dbReference>
<dbReference type="RefSeq" id="WP_270949942.1">
    <property type="nucleotide sequence ID" value="NZ_JAQGLA010000026.1"/>
</dbReference>